<evidence type="ECO:0000313" key="3">
    <source>
        <dbReference type="Proteomes" id="UP000626109"/>
    </source>
</evidence>
<dbReference type="SUPFAM" id="SSF48371">
    <property type="entry name" value="ARM repeat"/>
    <property type="match status" value="2"/>
</dbReference>
<feature type="region of interest" description="Disordered" evidence="1">
    <location>
        <begin position="1661"/>
        <end position="1703"/>
    </location>
</feature>
<feature type="compositionally biased region" description="Basic and acidic residues" evidence="1">
    <location>
        <begin position="1299"/>
        <end position="1309"/>
    </location>
</feature>
<gene>
    <name evidence="2" type="ORF">PGLA2088_LOCUS43280</name>
</gene>
<dbReference type="Gene3D" id="1.25.10.10">
    <property type="entry name" value="Leucine-rich Repeat Variant"/>
    <property type="match status" value="5"/>
</dbReference>
<sequence>VKGDPETIELVAQRLESCRREVRAAAQDALPRLAAQGDPILLEAVLKRMESDVDYVRVAAGQAVMRVAASDDKTAAKAVAARLEHENLEVRTSASLVLGRFQFQVARPPALARLEHPEAKVRCSAMSTLAYIGRGDVPTIRAVAKRLQDSSGVVRAMAIPLLRTLTVHQGLKCSVAAAKFASQALEHPDQGVQEAGALALVGIAAAQEMPEPPPTDKEELKNISALLATAKETLGPSLRQRRTLLLEGFDYEEDENGRRWSVIAQVGEDELAIVLAMFERSAQGGPKKSNEQVEEADERNSDLVLGSLHRLAERTRNEYMTQPVDELGEEEDLNASSSGSESSSSEKAKHEPAETMRGKPHRLQKFVEKAFFGKMASKGRAKRPGGDMARQQPDLVARRSSRDQDQKEGQEQVWSVLVVKVESGDSTKRAAGVREMAAASGASSGASNLGEALTRLMHARKVVKAAVTSDAAWQVRLAATEVLFRLSTGDQDADLLEVAALAAKDSIWKVRRAAAMSFGELGKSRGALEQAAEEAAQLVRDWRGEVAFQALVSLERLFMNCGPWPGLGRAFAAAFEHREETVRKAGADRLQRLVGRHPDMEATAAEAAAEMLQHEEGVVKEAARNLLERLGPSPSVIAAVSARLDERCDELTRCAALRVLADIAQLQQQHQGEESADQRGISAAGAGAVQPETDEQPSELLQSTQRLQDAADKAAADVARLGLQDSAASVRTEAVRCIKQFGPVPWRHALNAVQQQLAAGSNISSVHRCAALRAVAGLFSASDSVKHGARGGPADGMLKDDIEALLELVASCLEDKDDEVRGVTAEVLQGICGNSRLSRSVPAISFAAKRLAHGSEEVRQAAEVALSRLGGFGATSDGSDKSHDGRCGSNTATLGNAHGAARAAALAMGSSDPAVRRGGANVLAKLSTLGEMNRLTAANLASGLLQDEDEGVRANAEIALCNLGGEGDPNVIEYVGAHVTSASAGTRQAALSLLDKLSPPGSQLGRGKVSNEGGESGDLLLRTRVAACLCDKEPEVRAAAVGAFAKLVRPVDSASVSEVALRLPTLNSAMRSASLAALAHIWQDGLVRAAGPTEAIAVASCLEDEDPEVRAQAAALFRAAQCRGDKDVLSAIAKRLRHPEAFVRQAAVDALCAAADVGDRGAIAAAASHLDCQSWEVRTDVVQAIVRLAPRAQKYTLSGLITIVHARDQVKWQEQLLALEAVLQQCCRGERDELGRRTLRMHKAVPIMHFMALRSSVRRDVPRFRPGWRPEPLGVTSASGNDSPAHHHQQQQHTLGSDGRGEKDAEKTRGGIQASGGVRLGLSSWLRTRRAEQLQEQHCGRNSAGSELPPQPPGAVAPATATATTGTTDLTRAPARATGTRKAAAPSAKSQTGTAAATHGTAKEAEAPATASADSVVARPLQWLQAQRAAAATPTAAVWREPAEAPSKRQRLTQPEAPTGGPEQLRAGLAALFPRATARHASGRSEVFLALRRAERAKPVLPMPLRPARHSDLAAIAASPAFFGPLDRHGRHDLERLPKVHVLVSNASEEAEAVENICTAEDAVSDTHPEIGWRQTMPPGGLRVMGHCDTVRWEPYERREGRTGGAGSQGGLQRAWFGKDAAGLYVLGGIVCRGAGGGFARAAREHSGTWPLRVFRVPHPTHQPVILPGPARAAHGPEPRPLRGRSFASDCALHSLGGPSSRR</sequence>
<dbReference type="EMBL" id="CAJNNW010034714">
    <property type="protein sequence ID" value="CAE8723655.1"/>
    <property type="molecule type" value="Genomic_DNA"/>
</dbReference>
<dbReference type="PANTHER" id="PTHR12697:SF38">
    <property type="entry name" value="PBS LYASE HEAT DOMAIN PROTEIN REPEAT-CONTAINING PROTEIN"/>
    <property type="match status" value="1"/>
</dbReference>
<name>A0A813LIN1_POLGL</name>
<dbReference type="Proteomes" id="UP000626109">
    <property type="component" value="Unassembled WGS sequence"/>
</dbReference>
<dbReference type="InterPro" id="IPR011989">
    <property type="entry name" value="ARM-like"/>
</dbReference>
<feature type="compositionally biased region" description="Low complexity" evidence="1">
    <location>
        <begin position="1356"/>
        <end position="1375"/>
    </location>
</feature>
<reference evidence="2" key="1">
    <citation type="submission" date="2021-02" db="EMBL/GenBank/DDBJ databases">
        <authorList>
            <person name="Dougan E. K."/>
            <person name="Rhodes N."/>
            <person name="Thang M."/>
            <person name="Chan C."/>
        </authorList>
    </citation>
    <scope>NUCLEOTIDE SEQUENCE</scope>
</reference>
<feature type="region of interest" description="Disordered" evidence="1">
    <location>
        <begin position="281"/>
        <end position="363"/>
    </location>
</feature>
<feature type="non-terminal residue" evidence="2">
    <location>
        <position position="1"/>
    </location>
</feature>
<dbReference type="InterPro" id="IPR016024">
    <property type="entry name" value="ARM-type_fold"/>
</dbReference>
<dbReference type="GO" id="GO:0016491">
    <property type="term" value="F:oxidoreductase activity"/>
    <property type="evidence" value="ECO:0007669"/>
    <property type="project" value="TreeGrafter"/>
</dbReference>
<feature type="region of interest" description="Disordered" evidence="1">
    <location>
        <begin position="376"/>
        <end position="409"/>
    </location>
</feature>
<evidence type="ECO:0000313" key="2">
    <source>
        <dbReference type="EMBL" id="CAE8723655.1"/>
    </source>
</evidence>
<feature type="region of interest" description="Disordered" evidence="1">
    <location>
        <begin position="1331"/>
        <end position="1411"/>
    </location>
</feature>
<feature type="compositionally biased region" description="Basic and acidic residues" evidence="1">
    <location>
        <begin position="344"/>
        <end position="357"/>
    </location>
</feature>
<feature type="region of interest" description="Disordered" evidence="1">
    <location>
        <begin position="671"/>
        <end position="699"/>
    </location>
</feature>
<protein>
    <submittedName>
        <fullName evidence="2">Uncharacterized protein</fullName>
    </submittedName>
</protein>
<dbReference type="SMART" id="SM00567">
    <property type="entry name" value="EZ_HEAT"/>
    <property type="match status" value="6"/>
</dbReference>
<dbReference type="Pfam" id="PF13646">
    <property type="entry name" value="HEAT_2"/>
    <property type="match status" value="1"/>
</dbReference>
<accession>A0A813LIN1</accession>
<comment type="caution">
    <text evidence="2">The sequence shown here is derived from an EMBL/GenBank/DDBJ whole genome shotgun (WGS) entry which is preliminary data.</text>
</comment>
<evidence type="ECO:0000256" key="1">
    <source>
        <dbReference type="SAM" id="MobiDB-lite"/>
    </source>
</evidence>
<dbReference type="InterPro" id="IPR004155">
    <property type="entry name" value="PBS_lyase_HEAT"/>
</dbReference>
<proteinExistence type="predicted"/>
<feature type="region of interest" description="Disordered" evidence="1">
    <location>
        <begin position="1264"/>
        <end position="1316"/>
    </location>
</feature>
<dbReference type="PANTHER" id="PTHR12697">
    <property type="entry name" value="PBS LYASE HEAT-LIKE PROTEIN"/>
    <property type="match status" value="1"/>
</dbReference>
<feature type="region of interest" description="Disordered" evidence="1">
    <location>
        <begin position="1434"/>
        <end position="1463"/>
    </location>
</feature>
<feature type="non-terminal residue" evidence="2">
    <location>
        <position position="1703"/>
    </location>
</feature>
<organism evidence="2 3">
    <name type="scientific">Polarella glacialis</name>
    <name type="common">Dinoflagellate</name>
    <dbReference type="NCBI Taxonomy" id="89957"/>
    <lineage>
        <taxon>Eukaryota</taxon>
        <taxon>Sar</taxon>
        <taxon>Alveolata</taxon>
        <taxon>Dinophyceae</taxon>
        <taxon>Suessiales</taxon>
        <taxon>Suessiaceae</taxon>
        <taxon>Polarella</taxon>
    </lineage>
</organism>
<feature type="compositionally biased region" description="Basic and acidic residues" evidence="1">
    <location>
        <begin position="396"/>
        <end position="409"/>
    </location>
</feature>